<feature type="domain" description="YdbS-like PH" evidence="3">
    <location>
        <begin position="314"/>
        <end position="367"/>
    </location>
</feature>
<feature type="region of interest" description="Disordered" evidence="1">
    <location>
        <begin position="171"/>
        <end position="233"/>
    </location>
</feature>
<dbReference type="Proteomes" id="UP000239814">
    <property type="component" value="Chromosome"/>
</dbReference>
<dbReference type="InterPro" id="IPR005182">
    <property type="entry name" value="YdbS-like_PH"/>
</dbReference>
<evidence type="ECO:0000313" key="4">
    <source>
        <dbReference type="EMBL" id="AVM01282.1"/>
    </source>
</evidence>
<proteinExistence type="predicted"/>
<evidence type="ECO:0000256" key="2">
    <source>
        <dbReference type="SAM" id="Phobius"/>
    </source>
</evidence>
<keyword evidence="2" id="KW-0812">Transmembrane</keyword>
<organism evidence="4 5">
    <name type="scientific">Gordonia iterans</name>
    <dbReference type="NCBI Taxonomy" id="1004901"/>
    <lineage>
        <taxon>Bacteria</taxon>
        <taxon>Bacillati</taxon>
        <taxon>Actinomycetota</taxon>
        <taxon>Actinomycetes</taxon>
        <taxon>Mycobacteriales</taxon>
        <taxon>Gordoniaceae</taxon>
        <taxon>Gordonia</taxon>
    </lineage>
</organism>
<dbReference type="PANTHER" id="PTHR34473">
    <property type="entry name" value="UPF0699 TRANSMEMBRANE PROTEIN YDBS"/>
    <property type="match status" value="1"/>
</dbReference>
<feature type="transmembrane region" description="Helical" evidence="2">
    <location>
        <begin position="28"/>
        <end position="53"/>
    </location>
</feature>
<evidence type="ECO:0000259" key="3">
    <source>
        <dbReference type="Pfam" id="PF03703"/>
    </source>
</evidence>
<keyword evidence="2" id="KW-1133">Transmembrane helix</keyword>
<feature type="compositionally biased region" description="Low complexity" evidence="1">
    <location>
        <begin position="171"/>
        <end position="221"/>
    </location>
</feature>
<dbReference type="EMBL" id="CP027433">
    <property type="protein sequence ID" value="AVM01282.1"/>
    <property type="molecule type" value="Genomic_DNA"/>
</dbReference>
<dbReference type="KEGG" id="git:C6V83_14560"/>
<reference evidence="4 5" key="1">
    <citation type="submission" date="2018-03" db="EMBL/GenBank/DDBJ databases">
        <title>Characteristics and genome of n-alkane degrading marine bacteria Gordonia iterans isolated from crude oil contaminated in Tae-an, South Korea.</title>
        <authorList>
            <person name="Lee S.-S."/>
            <person name="Kim H."/>
        </authorList>
    </citation>
    <scope>NUCLEOTIDE SEQUENCE [LARGE SCALE GENOMIC DNA]</scope>
    <source>
        <strain evidence="4 5">Co17</strain>
    </source>
</reference>
<protein>
    <recommendedName>
        <fullName evidence="3">YdbS-like PH domain-containing protein</fullName>
    </recommendedName>
</protein>
<accession>A0A2S0KHW4</accession>
<gene>
    <name evidence="4" type="ORF">C6V83_14560</name>
</gene>
<dbReference type="Pfam" id="PF03703">
    <property type="entry name" value="bPH_2"/>
    <property type="match status" value="3"/>
</dbReference>
<dbReference type="OrthoDB" id="4121259at2"/>
<feature type="domain" description="YdbS-like PH" evidence="3">
    <location>
        <begin position="86"/>
        <end position="163"/>
    </location>
</feature>
<dbReference type="InterPro" id="IPR014529">
    <property type="entry name" value="UCP026631"/>
</dbReference>
<sequence length="511" mass="53414">MTASGTYLGAGRQRVHPLTPVLKAWKGLTALIVVLVVNFGTGVVTGAAAVAGAAGDTPLVTVALGSAGVVVLIVLVGAVSMWSWSKRFFELDAEELRIGHGILFRQRRTARYDRVQSVDIRQPLIPRLLGLGELTVETAGGADSALVISYLKVPELERLRAEILAATRTRPVPGGAAAPRPAPGRAPSGLSASELSASELSAPGPAASGPTASGPTASGPAVAEPPAPGRVAPGMPYPMPDAEPGRILAGPVPARMLFGMIALSFGFGALTVIAGAAVAWFAGGGVVGAVIALGGLFGLIWVPLDRFWRQTLTLNEESRRLKITAGLASTRKQTVPLHRIHALRVRRPFLWRGPGWAELNSSIAGYGASDEQSGDTVLVAVGTDASVEANAATVLDRIGAADRTPIRHWRSPERAKWLSPIDWSRQSVSLSQAGISATWGRLSEKASVVPWRHVQGAALTQGPLQRRLGIAHVQAAVVAGPAQVVARDLAVDDARALLAEILEDRRAGRLR</sequence>
<feature type="transmembrane region" description="Helical" evidence="2">
    <location>
        <begin position="256"/>
        <end position="280"/>
    </location>
</feature>
<feature type="transmembrane region" description="Helical" evidence="2">
    <location>
        <begin position="59"/>
        <end position="82"/>
    </location>
</feature>
<keyword evidence="2" id="KW-0472">Membrane</keyword>
<name>A0A2S0KHW4_9ACTN</name>
<dbReference type="AlphaFoldDB" id="A0A2S0KHW4"/>
<dbReference type="PANTHER" id="PTHR34473:SF3">
    <property type="entry name" value="TRANSMEMBRANE PROTEIN-RELATED"/>
    <property type="match status" value="1"/>
</dbReference>
<feature type="domain" description="YdbS-like PH" evidence="3">
    <location>
        <begin position="430"/>
        <end position="500"/>
    </location>
</feature>
<evidence type="ECO:0000313" key="5">
    <source>
        <dbReference type="Proteomes" id="UP000239814"/>
    </source>
</evidence>
<feature type="transmembrane region" description="Helical" evidence="2">
    <location>
        <begin position="286"/>
        <end position="304"/>
    </location>
</feature>
<evidence type="ECO:0000256" key="1">
    <source>
        <dbReference type="SAM" id="MobiDB-lite"/>
    </source>
</evidence>
<dbReference type="RefSeq" id="WP_105942991.1">
    <property type="nucleotide sequence ID" value="NZ_CP027433.1"/>
</dbReference>
<keyword evidence="5" id="KW-1185">Reference proteome</keyword>
<dbReference type="PIRSF" id="PIRSF026631">
    <property type="entry name" value="UCP026631"/>
    <property type="match status" value="1"/>
</dbReference>